<gene>
    <name evidence="2" type="ORF">F8M41_004548</name>
</gene>
<proteinExistence type="predicted"/>
<keyword evidence="1" id="KW-0472">Membrane</keyword>
<keyword evidence="3" id="KW-1185">Reference proteome</keyword>
<evidence type="ECO:0000313" key="3">
    <source>
        <dbReference type="Proteomes" id="UP000439903"/>
    </source>
</evidence>
<reference evidence="2 3" key="1">
    <citation type="journal article" date="2019" name="Environ. Microbiol.">
        <title>At the nexus of three kingdoms: the genome of the mycorrhizal fungus Gigaspora margarita provides insights into plant, endobacterial and fungal interactions.</title>
        <authorList>
            <person name="Venice F."/>
            <person name="Ghignone S."/>
            <person name="Salvioli di Fossalunga A."/>
            <person name="Amselem J."/>
            <person name="Novero M."/>
            <person name="Xianan X."/>
            <person name="Sedzielewska Toro K."/>
            <person name="Morin E."/>
            <person name="Lipzen A."/>
            <person name="Grigoriev I.V."/>
            <person name="Henrissat B."/>
            <person name="Martin F.M."/>
            <person name="Bonfante P."/>
        </authorList>
    </citation>
    <scope>NUCLEOTIDE SEQUENCE [LARGE SCALE GENOMIC DNA]</scope>
    <source>
        <strain evidence="2 3">BEG34</strain>
    </source>
</reference>
<accession>A0A8H3XB32</accession>
<feature type="transmembrane region" description="Helical" evidence="1">
    <location>
        <begin position="80"/>
        <end position="108"/>
    </location>
</feature>
<keyword evidence="1" id="KW-0812">Transmembrane</keyword>
<dbReference type="AlphaFoldDB" id="A0A8H3XB32"/>
<comment type="caution">
    <text evidence="2">The sequence shown here is derived from an EMBL/GenBank/DDBJ whole genome shotgun (WGS) entry which is preliminary data.</text>
</comment>
<keyword evidence="1" id="KW-1133">Transmembrane helix</keyword>
<sequence length="202" mass="23609">MPSFYPLSCLRYFDSAIRDSIIHYHWHVPKTVQTPHIRQRQTFGERWTPCVVRFDPIPFWATIQQGQHRMLYLHSRVNGYFIMFIHPTCIFSIVFSPVSFILAGLRLFEFPVLTLLRYFKSLPAIYPYQRIFDNQRTPYVVHVNSEPIFIVIVKSMLIQLYANSPLLQIIVDQAFQLGFLSHPSSYTSPLAPSYCSAKDSSL</sequence>
<evidence type="ECO:0000256" key="1">
    <source>
        <dbReference type="SAM" id="Phobius"/>
    </source>
</evidence>
<organism evidence="2 3">
    <name type="scientific">Gigaspora margarita</name>
    <dbReference type="NCBI Taxonomy" id="4874"/>
    <lineage>
        <taxon>Eukaryota</taxon>
        <taxon>Fungi</taxon>
        <taxon>Fungi incertae sedis</taxon>
        <taxon>Mucoromycota</taxon>
        <taxon>Glomeromycotina</taxon>
        <taxon>Glomeromycetes</taxon>
        <taxon>Diversisporales</taxon>
        <taxon>Gigasporaceae</taxon>
        <taxon>Gigaspora</taxon>
    </lineage>
</organism>
<dbReference type="Proteomes" id="UP000439903">
    <property type="component" value="Unassembled WGS sequence"/>
</dbReference>
<name>A0A8H3XB32_GIGMA</name>
<protein>
    <submittedName>
        <fullName evidence="2">Uncharacterized protein</fullName>
    </submittedName>
</protein>
<dbReference type="EMBL" id="WTPW01001415">
    <property type="protein sequence ID" value="KAF0436971.1"/>
    <property type="molecule type" value="Genomic_DNA"/>
</dbReference>
<evidence type="ECO:0000313" key="2">
    <source>
        <dbReference type="EMBL" id="KAF0436971.1"/>
    </source>
</evidence>